<dbReference type="PANTHER" id="PTHR42783:SF3">
    <property type="entry name" value="GLUTAMATE SYNTHASE [NADPH] SMALL CHAIN-RELATED"/>
    <property type="match status" value="1"/>
</dbReference>
<gene>
    <name evidence="6" type="ORF">HMPREF9607_01691</name>
</gene>
<evidence type="ECO:0000259" key="5">
    <source>
        <dbReference type="PROSITE" id="PS51379"/>
    </source>
</evidence>
<feature type="region of interest" description="Disordered" evidence="4">
    <location>
        <begin position="570"/>
        <end position="605"/>
    </location>
</feature>
<dbReference type="PRINTS" id="PR00368">
    <property type="entry name" value="FADPNR"/>
</dbReference>
<dbReference type="PANTHER" id="PTHR42783">
    <property type="entry name" value="GLUTAMATE SYNTHASE [NADPH] SMALL CHAIN"/>
    <property type="match status" value="1"/>
</dbReference>
<feature type="domain" description="4Fe-4S ferredoxin-type" evidence="5">
    <location>
        <begin position="537"/>
        <end position="566"/>
    </location>
</feature>
<dbReference type="SUPFAM" id="SSF46548">
    <property type="entry name" value="alpha-helical ferredoxin"/>
    <property type="match status" value="2"/>
</dbReference>
<sequence>MPHFQQEELGMSAETTTSDTTDLNGYVIRENQDITARPDLARTTGRVTPTRTRRPVYLDMLPPCNAGCPAGENIQEWLRLIKAHEEEKAWRQLTADNPFPAIHGRVCYHPCEVACNRADLDGAVSIHSVERYLGDLGIEKGWKFTKPTEPSGHRVLVIGAGPAGLSAAYHLAMLGHDVEIHDAGDKVGGMMRYGIPEYRLPREVLDAEVARLTDLGIKIVLNHPVNDLMEEKAKGRFDAVFVAIGAHLSKRVDIPTVDASRMVDAVSFLHNVAAGEKPIIGRRVAVYGGGNTAMDAARVAKRLGAEESIVVYRRTAEQMPAHAEERKEAEREGVQMNWLRTITDVGDDLTVEVMELDEDGKPHGTGRYEKLEADTVILAVGQDADTSFLHKMPGMRFRNDVVDVNPSTLMTDVPGIFAGGDTVPSERTVTIGVGHGKRAARQIDLWLNRQSGYPAAKNTTVSFNDLNLWYFGDHLRRHQPELDPTQRVGFDEVVGGLTDEQAHFEAGRCLSCGNCFECDGCYGSCPEDAIIKLGKGHRYEFNYDKCIGCATCFDQCPVHAIEMIPEGVDPATVPGSGNPTPGWAVRPEPNPQRSASLKFTVDSEN</sequence>
<dbReference type="PROSITE" id="PS51379">
    <property type="entry name" value="4FE4S_FER_2"/>
    <property type="match status" value="1"/>
</dbReference>
<dbReference type="Pfam" id="PF14691">
    <property type="entry name" value="Fer4_20"/>
    <property type="match status" value="1"/>
</dbReference>
<dbReference type="Gene3D" id="3.50.50.60">
    <property type="entry name" value="FAD/NAD(P)-binding domain"/>
    <property type="match status" value="2"/>
</dbReference>
<dbReference type="Pfam" id="PF07992">
    <property type="entry name" value="Pyr_redox_2"/>
    <property type="match status" value="1"/>
</dbReference>
<keyword evidence="1" id="KW-0479">Metal-binding</keyword>
<organism evidence="6 7">
    <name type="scientific">Cutibacterium modestum HL044PA1</name>
    <dbReference type="NCBI Taxonomy" id="765109"/>
    <lineage>
        <taxon>Bacteria</taxon>
        <taxon>Bacillati</taxon>
        <taxon>Actinomycetota</taxon>
        <taxon>Actinomycetes</taxon>
        <taxon>Propionibacteriales</taxon>
        <taxon>Propionibacteriaceae</taxon>
        <taxon>Cutibacterium</taxon>
        <taxon>Cutibacterium modestum</taxon>
    </lineage>
</organism>
<dbReference type="Pfam" id="PF00037">
    <property type="entry name" value="Fer4"/>
    <property type="match status" value="1"/>
</dbReference>
<evidence type="ECO:0000256" key="4">
    <source>
        <dbReference type="SAM" id="MobiDB-lite"/>
    </source>
</evidence>
<dbReference type="Proteomes" id="UP000003179">
    <property type="component" value="Unassembled WGS sequence"/>
</dbReference>
<comment type="caution">
    <text evidence="6">The sequence shown here is derived from an EMBL/GenBank/DDBJ whole genome shotgun (WGS) entry which is preliminary data.</text>
</comment>
<dbReference type="GeneID" id="92881778"/>
<dbReference type="EMBL" id="ADZU01000028">
    <property type="protein sequence ID" value="EFS92063.1"/>
    <property type="molecule type" value="Genomic_DNA"/>
</dbReference>
<feature type="compositionally biased region" description="Polar residues" evidence="4">
    <location>
        <begin position="13"/>
        <end position="23"/>
    </location>
</feature>
<keyword evidence="7" id="KW-1185">Reference proteome</keyword>
<evidence type="ECO:0000256" key="1">
    <source>
        <dbReference type="ARBA" id="ARBA00022723"/>
    </source>
</evidence>
<dbReference type="InterPro" id="IPR017896">
    <property type="entry name" value="4Fe4S_Fe-S-bd"/>
</dbReference>
<dbReference type="RefSeq" id="WP_002529202.1">
    <property type="nucleotide sequence ID" value="NZ_GL383185.1"/>
</dbReference>
<dbReference type="Gene3D" id="1.10.1060.10">
    <property type="entry name" value="Alpha-helical ferredoxin"/>
    <property type="match status" value="1"/>
</dbReference>
<evidence type="ECO:0000256" key="3">
    <source>
        <dbReference type="ARBA" id="ARBA00023014"/>
    </source>
</evidence>
<dbReference type="InterPro" id="IPR017900">
    <property type="entry name" value="4Fe4S_Fe_S_CS"/>
</dbReference>
<accession>A0ABP2K5C1</accession>
<proteinExistence type="predicted"/>
<evidence type="ECO:0000313" key="6">
    <source>
        <dbReference type="EMBL" id="EFS92063.1"/>
    </source>
</evidence>
<dbReference type="InterPro" id="IPR036188">
    <property type="entry name" value="FAD/NAD-bd_sf"/>
</dbReference>
<keyword evidence="2" id="KW-0408">Iron</keyword>
<name>A0ABP2K5C1_9ACTN</name>
<dbReference type="NCBIfam" id="NF009410">
    <property type="entry name" value="PRK12771.1"/>
    <property type="match status" value="1"/>
</dbReference>
<evidence type="ECO:0000256" key="2">
    <source>
        <dbReference type="ARBA" id="ARBA00023004"/>
    </source>
</evidence>
<feature type="region of interest" description="Disordered" evidence="4">
    <location>
        <begin position="1"/>
        <end position="23"/>
    </location>
</feature>
<protein>
    <submittedName>
        <fullName evidence="6">Pyridine nucleotide-disulfide oxidoreductase</fullName>
    </submittedName>
</protein>
<dbReference type="Gene3D" id="3.30.70.20">
    <property type="match status" value="1"/>
</dbReference>
<keyword evidence="3" id="KW-0411">Iron-sulfur</keyword>
<dbReference type="InterPro" id="IPR028261">
    <property type="entry name" value="DPD_II"/>
</dbReference>
<dbReference type="PRINTS" id="PR00469">
    <property type="entry name" value="PNDRDTASEII"/>
</dbReference>
<dbReference type="InterPro" id="IPR023753">
    <property type="entry name" value="FAD/NAD-binding_dom"/>
</dbReference>
<dbReference type="SUPFAM" id="SSF51971">
    <property type="entry name" value="Nucleotide-binding domain"/>
    <property type="match status" value="1"/>
</dbReference>
<dbReference type="PROSITE" id="PS00198">
    <property type="entry name" value="4FE4S_FER_1"/>
    <property type="match status" value="1"/>
</dbReference>
<reference evidence="6" key="1">
    <citation type="submission" date="2010-08" db="EMBL/GenBank/DDBJ databases">
        <authorList>
            <person name="Weinstock G."/>
            <person name="Sodergren E."/>
            <person name="Clifton S."/>
            <person name="Fulton L."/>
            <person name="Fulton B."/>
            <person name="Courtney L."/>
            <person name="Fronick C."/>
            <person name="Harrison M."/>
            <person name="Strong C."/>
            <person name="Farmer C."/>
            <person name="Delahaunty K."/>
            <person name="Markovic C."/>
            <person name="Hall O."/>
            <person name="Minx P."/>
            <person name="Tomlinson C."/>
            <person name="Mitreva M."/>
            <person name="Hou S."/>
            <person name="Chen J."/>
            <person name="Wollam A."/>
            <person name="Pepin K.H."/>
            <person name="Johnson M."/>
            <person name="Bhonagiri V."/>
            <person name="Zhang X."/>
            <person name="Suruliraj S."/>
            <person name="Warren W."/>
            <person name="Chinwalla A."/>
            <person name="Mardis E.R."/>
            <person name="Wilson R.K."/>
        </authorList>
    </citation>
    <scope>NUCLEOTIDE SEQUENCE [LARGE SCALE GENOMIC DNA]</scope>
    <source>
        <strain evidence="6">HL044PA1</strain>
    </source>
</reference>
<evidence type="ECO:0000313" key="7">
    <source>
        <dbReference type="Proteomes" id="UP000003179"/>
    </source>
</evidence>
<dbReference type="InterPro" id="IPR009051">
    <property type="entry name" value="Helical_ferredxn"/>
</dbReference>